<evidence type="ECO:0000256" key="6">
    <source>
        <dbReference type="ARBA" id="ARBA00012682"/>
    </source>
</evidence>
<keyword evidence="10" id="KW-0496">Mitochondrion</keyword>
<dbReference type="GO" id="GO:0030145">
    <property type="term" value="F:manganese ion binding"/>
    <property type="evidence" value="ECO:0007669"/>
    <property type="project" value="TreeGrafter"/>
</dbReference>
<proteinExistence type="inferred from homology"/>
<dbReference type="HOGENOM" id="CLU_1002607_0_0_1"/>
<dbReference type="PROSITE" id="PS00088">
    <property type="entry name" value="SOD_MN"/>
    <property type="match status" value="1"/>
</dbReference>
<feature type="domain" description="Manganese/iron superoxide dismutase N-terminal" evidence="14">
    <location>
        <begin position="32"/>
        <end position="101"/>
    </location>
</feature>
<dbReference type="GO" id="GO:0004784">
    <property type="term" value="F:superoxide dismutase activity"/>
    <property type="evidence" value="ECO:0007669"/>
    <property type="project" value="UniProtKB-EC"/>
</dbReference>
<feature type="transmembrane region" description="Helical" evidence="13">
    <location>
        <begin position="135"/>
        <end position="151"/>
    </location>
</feature>
<dbReference type="InterPro" id="IPR019831">
    <property type="entry name" value="Mn/Fe_SOD_N"/>
</dbReference>
<evidence type="ECO:0000259" key="15">
    <source>
        <dbReference type="Pfam" id="PF02777"/>
    </source>
</evidence>
<feature type="domain" description="Manganese/iron superoxide dismutase C-terminal" evidence="15">
    <location>
        <begin position="192"/>
        <end position="292"/>
    </location>
</feature>
<dbReference type="eggNOG" id="KOG0876">
    <property type="taxonomic scope" value="Eukaryota"/>
</dbReference>
<accession>A0A0D9ZXG1</accession>
<evidence type="ECO:0000256" key="2">
    <source>
        <dbReference type="ARBA" id="ARBA00002170"/>
    </source>
</evidence>
<evidence type="ECO:0000256" key="4">
    <source>
        <dbReference type="ARBA" id="ARBA00008714"/>
    </source>
</evidence>
<comment type="subcellular location">
    <subcellularLocation>
        <location evidence="3">Mitochondrion matrix</location>
    </subcellularLocation>
</comment>
<name>A0A0D9ZXG1_9ORYZ</name>
<dbReference type="PANTHER" id="PTHR11404">
    <property type="entry name" value="SUPEROXIDE DISMUTASE 2"/>
    <property type="match status" value="1"/>
</dbReference>
<keyword evidence="7" id="KW-0479">Metal-binding</keyword>
<keyword evidence="13" id="KW-1133">Transmembrane helix</keyword>
<comment type="catalytic activity">
    <reaction evidence="12">
        <text>2 superoxide + 2 H(+) = H2O2 + O2</text>
        <dbReference type="Rhea" id="RHEA:20696"/>
        <dbReference type="ChEBI" id="CHEBI:15378"/>
        <dbReference type="ChEBI" id="CHEBI:15379"/>
        <dbReference type="ChEBI" id="CHEBI:16240"/>
        <dbReference type="ChEBI" id="CHEBI:18421"/>
        <dbReference type="EC" id="1.15.1.1"/>
    </reaction>
</comment>
<keyword evidence="13" id="KW-0472">Membrane</keyword>
<dbReference type="InterPro" id="IPR019832">
    <property type="entry name" value="Mn/Fe_SOD_C"/>
</dbReference>
<dbReference type="PRINTS" id="PR01703">
    <property type="entry name" value="MNSODISMTASE"/>
</dbReference>
<evidence type="ECO:0000256" key="1">
    <source>
        <dbReference type="ARBA" id="ARBA00001936"/>
    </source>
</evidence>
<protein>
    <recommendedName>
        <fullName evidence="6">superoxide dismutase</fullName>
        <ecNumber evidence="6">1.15.1.1</ecNumber>
    </recommendedName>
</protein>
<dbReference type="Gene3D" id="3.55.40.20">
    <property type="entry name" value="Iron/manganese superoxide dismutase, C-terminal domain"/>
    <property type="match status" value="1"/>
</dbReference>
<dbReference type="EnsemblPlants" id="OGLUM05G12520.1">
    <property type="protein sequence ID" value="OGLUM05G12520.1"/>
    <property type="gene ID" value="OGLUM05G12520"/>
</dbReference>
<evidence type="ECO:0000256" key="13">
    <source>
        <dbReference type="SAM" id="Phobius"/>
    </source>
</evidence>
<keyword evidence="8" id="KW-0809">Transit peptide</keyword>
<evidence type="ECO:0000313" key="16">
    <source>
        <dbReference type="EnsemblPlants" id="OGLUM05G12520.1"/>
    </source>
</evidence>
<keyword evidence="13" id="KW-0812">Transmembrane</keyword>
<keyword evidence="9" id="KW-0560">Oxidoreductase</keyword>
<dbReference type="Pfam" id="PF00081">
    <property type="entry name" value="Sod_Fe_N"/>
    <property type="match status" value="1"/>
</dbReference>
<dbReference type="SUPFAM" id="SSF46609">
    <property type="entry name" value="Fe,Mn superoxide dismutase (SOD), N-terminal domain"/>
    <property type="match status" value="2"/>
</dbReference>
<dbReference type="PANTHER" id="PTHR11404:SF6">
    <property type="entry name" value="SUPEROXIDE DISMUTASE [MN], MITOCHONDRIAL"/>
    <property type="match status" value="1"/>
</dbReference>
<comment type="function">
    <text evidence="2">Destroys superoxide anion radicals which are normally produced within the cells and which are toxic to biological systems.</text>
</comment>
<reference evidence="16" key="1">
    <citation type="submission" date="2015-04" db="UniProtKB">
        <authorList>
            <consortium name="EnsemblPlants"/>
        </authorList>
    </citation>
    <scope>IDENTIFICATION</scope>
</reference>
<reference evidence="16" key="2">
    <citation type="submission" date="2018-05" db="EMBL/GenBank/DDBJ databases">
        <title>OgluRS3 (Oryza glumaepatula Reference Sequence Version 3).</title>
        <authorList>
            <person name="Zhang J."/>
            <person name="Kudrna D."/>
            <person name="Lee S."/>
            <person name="Talag J."/>
            <person name="Welchert J."/>
            <person name="Wing R.A."/>
        </authorList>
    </citation>
    <scope>NUCLEOTIDE SEQUENCE [LARGE SCALE GENOMIC DNA]</scope>
</reference>
<comment type="similarity">
    <text evidence="4">Belongs to the iron/manganese superoxide dismutase family.</text>
</comment>
<evidence type="ECO:0000313" key="17">
    <source>
        <dbReference type="Proteomes" id="UP000026961"/>
    </source>
</evidence>
<evidence type="ECO:0000256" key="8">
    <source>
        <dbReference type="ARBA" id="ARBA00022946"/>
    </source>
</evidence>
<organism evidence="16">
    <name type="scientific">Oryza glumipatula</name>
    <dbReference type="NCBI Taxonomy" id="40148"/>
    <lineage>
        <taxon>Eukaryota</taxon>
        <taxon>Viridiplantae</taxon>
        <taxon>Streptophyta</taxon>
        <taxon>Embryophyta</taxon>
        <taxon>Tracheophyta</taxon>
        <taxon>Spermatophyta</taxon>
        <taxon>Magnoliopsida</taxon>
        <taxon>Liliopsida</taxon>
        <taxon>Poales</taxon>
        <taxon>Poaceae</taxon>
        <taxon>BOP clade</taxon>
        <taxon>Oryzoideae</taxon>
        <taxon>Oryzeae</taxon>
        <taxon>Oryzinae</taxon>
        <taxon>Oryza</taxon>
    </lineage>
</organism>
<dbReference type="AlphaFoldDB" id="A0A0D9ZXG1"/>
<dbReference type="Pfam" id="PF02777">
    <property type="entry name" value="Sod_Fe_C"/>
    <property type="match status" value="1"/>
</dbReference>
<dbReference type="STRING" id="40148.A0A0D9ZXG1"/>
<dbReference type="SUPFAM" id="SSF54719">
    <property type="entry name" value="Fe,Mn superoxide dismutase (SOD), C-terminal domain"/>
    <property type="match status" value="1"/>
</dbReference>
<dbReference type="Gramene" id="OGLUM05G12520.1">
    <property type="protein sequence ID" value="OGLUM05G12520.1"/>
    <property type="gene ID" value="OGLUM05G12520"/>
</dbReference>
<dbReference type="InterPro" id="IPR036324">
    <property type="entry name" value="Mn/Fe_SOD_N_sf"/>
</dbReference>
<sequence>MALRTLASRKTLAAAARPLAAAAAARGVTTVALPDLPYDYGALEPAISGEIMRLHHQKHHATYVANYNKALEQLDAAVAKGDASAVVHLQSAIKFNGGGEAKSRPPYPFLAYGFLSFFFFILFIAGDAGGGGSEELGGGICVLLWLIWIGLDGRGSVLPQMENRIGLGGHVNHSIFWNNLKPISEGGGEPPHAKLGWAIDEDFGSFEALVKKMSAEGAALQGSGWVWLALDKEAKKLSVETTANQDPLVTKGANLVPLLGIDVWEHAYYLQYKNVRPDYLSNIWKVMNWKYAGEVYENATA</sequence>
<keyword evidence="17" id="KW-1185">Reference proteome</keyword>
<comment type="cofactor">
    <cofactor evidence="1">
        <name>Mn(2+)</name>
        <dbReference type="ChEBI" id="CHEBI:29035"/>
    </cofactor>
</comment>
<dbReference type="Proteomes" id="UP000026961">
    <property type="component" value="Chromosome 5"/>
</dbReference>
<comment type="subunit">
    <text evidence="5">Homotetramer.</text>
</comment>
<evidence type="ECO:0000256" key="7">
    <source>
        <dbReference type="ARBA" id="ARBA00022723"/>
    </source>
</evidence>
<evidence type="ECO:0000256" key="5">
    <source>
        <dbReference type="ARBA" id="ARBA00011881"/>
    </source>
</evidence>
<evidence type="ECO:0000256" key="12">
    <source>
        <dbReference type="ARBA" id="ARBA00049204"/>
    </source>
</evidence>
<dbReference type="GO" id="GO:0005759">
    <property type="term" value="C:mitochondrial matrix"/>
    <property type="evidence" value="ECO:0007669"/>
    <property type="project" value="UniProtKB-SubCell"/>
</dbReference>
<dbReference type="InterPro" id="IPR019833">
    <property type="entry name" value="Mn/Fe_SOD_BS"/>
</dbReference>
<dbReference type="EC" id="1.15.1.1" evidence="6"/>
<dbReference type="InterPro" id="IPR050265">
    <property type="entry name" value="Fe/Mn_Superoxide_Dismutase"/>
</dbReference>
<evidence type="ECO:0000256" key="11">
    <source>
        <dbReference type="ARBA" id="ARBA00023211"/>
    </source>
</evidence>
<dbReference type="InterPro" id="IPR001189">
    <property type="entry name" value="Mn/Fe_SOD"/>
</dbReference>
<dbReference type="FunFam" id="1.10.287.990:FF:000001">
    <property type="entry name" value="Superoxide dismutase"/>
    <property type="match status" value="1"/>
</dbReference>
<evidence type="ECO:0000259" key="14">
    <source>
        <dbReference type="Pfam" id="PF00081"/>
    </source>
</evidence>
<evidence type="ECO:0000256" key="10">
    <source>
        <dbReference type="ARBA" id="ARBA00023128"/>
    </source>
</evidence>
<evidence type="ECO:0000256" key="9">
    <source>
        <dbReference type="ARBA" id="ARBA00023002"/>
    </source>
</evidence>
<dbReference type="FunFam" id="3.55.40.20:FF:000002">
    <property type="entry name" value="Superoxide dismutase"/>
    <property type="match status" value="1"/>
</dbReference>
<feature type="transmembrane region" description="Helical" evidence="13">
    <location>
        <begin position="109"/>
        <end position="128"/>
    </location>
</feature>
<dbReference type="InterPro" id="IPR036314">
    <property type="entry name" value="SOD_C_sf"/>
</dbReference>
<keyword evidence="11" id="KW-0464">Manganese</keyword>
<dbReference type="Gene3D" id="1.10.287.990">
    <property type="entry name" value="Fe,Mn superoxide dismutase (SOD) domain"/>
    <property type="match status" value="1"/>
</dbReference>
<evidence type="ECO:0000256" key="3">
    <source>
        <dbReference type="ARBA" id="ARBA00004305"/>
    </source>
</evidence>